<dbReference type="InterPro" id="IPR000524">
    <property type="entry name" value="Tscrpt_reg_HTH_GntR"/>
</dbReference>
<evidence type="ECO:0000313" key="6">
    <source>
        <dbReference type="Proteomes" id="UP001597042"/>
    </source>
</evidence>
<evidence type="ECO:0000313" key="5">
    <source>
        <dbReference type="EMBL" id="MFD0780434.1"/>
    </source>
</evidence>
<dbReference type="PANTHER" id="PTHR43537">
    <property type="entry name" value="TRANSCRIPTIONAL REGULATOR, GNTR FAMILY"/>
    <property type="match status" value="1"/>
</dbReference>
<evidence type="ECO:0000256" key="1">
    <source>
        <dbReference type="ARBA" id="ARBA00023015"/>
    </source>
</evidence>
<evidence type="ECO:0000256" key="2">
    <source>
        <dbReference type="ARBA" id="ARBA00023125"/>
    </source>
</evidence>
<protein>
    <submittedName>
        <fullName evidence="5">FadR/GntR family transcriptional regulator</fullName>
    </submittedName>
</protein>
<dbReference type="Proteomes" id="UP001597042">
    <property type="component" value="Unassembled WGS sequence"/>
</dbReference>
<dbReference type="Gene3D" id="1.10.10.10">
    <property type="entry name" value="Winged helix-like DNA-binding domain superfamily/Winged helix DNA-binding domain"/>
    <property type="match status" value="1"/>
</dbReference>
<dbReference type="InterPro" id="IPR036390">
    <property type="entry name" value="WH_DNA-bd_sf"/>
</dbReference>
<sequence>MSQTDNAIAAVKMMIETGELKPGDRLPPERELGEVLGVSRNSLREAVKSLEAIRVLDVRRGDGTYVTSLDPKVLLEGISFVVDIHDDATLIEMFSVRRMLEAAAARVAAGCASEELLGSLESIVERSRATQTVDDLVELDTVFHRELASAAGNRYLSGILETLSSSTVRARVWRGLSQTGAVDRTIAEHSAIIAAVRGGDAELAGALMTAHIAGVENWLKEAARMLDDADQGDADGLAD</sequence>
<feature type="domain" description="HTH gntR-type" evidence="4">
    <location>
        <begin position="1"/>
        <end position="69"/>
    </location>
</feature>
<proteinExistence type="predicted"/>
<keyword evidence="2" id="KW-0238">DNA-binding</keyword>
<gene>
    <name evidence="5" type="ORF">ACFQZV_03860</name>
</gene>
<dbReference type="SUPFAM" id="SSF48008">
    <property type="entry name" value="GntR ligand-binding domain-like"/>
    <property type="match status" value="1"/>
</dbReference>
<evidence type="ECO:0000256" key="3">
    <source>
        <dbReference type="ARBA" id="ARBA00023163"/>
    </source>
</evidence>
<reference evidence="6" key="1">
    <citation type="journal article" date="2019" name="Int. J. Syst. Evol. Microbiol.">
        <title>The Global Catalogue of Microorganisms (GCM) 10K type strain sequencing project: providing services to taxonomists for standard genome sequencing and annotation.</title>
        <authorList>
            <consortium name="The Broad Institute Genomics Platform"/>
            <consortium name="The Broad Institute Genome Sequencing Center for Infectious Disease"/>
            <person name="Wu L."/>
            <person name="Ma J."/>
        </authorList>
    </citation>
    <scope>NUCLEOTIDE SEQUENCE [LARGE SCALE GENOMIC DNA]</scope>
    <source>
        <strain evidence="6">CCUG 50754</strain>
    </source>
</reference>
<dbReference type="InterPro" id="IPR008920">
    <property type="entry name" value="TF_FadR/GntR_C"/>
</dbReference>
<dbReference type="InterPro" id="IPR011711">
    <property type="entry name" value="GntR_C"/>
</dbReference>
<dbReference type="RefSeq" id="WP_378750677.1">
    <property type="nucleotide sequence ID" value="NZ_JBHSSV010000003.1"/>
</dbReference>
<keyword evidence="1" id="KW-0805">Transcription regulation</keyword>
<dbReference type="Gene3D" id="1.20.120.530">
    <property type="entry name" value="GntR ligand-binding domain-like"/>
    <property type="match status" value="1"/>
</dbReference>
<evidence type="ECO:0000259" key="4">
    <source>
        <dbReference type="PROSITE" id="PS50949"/>
    </source>
</evidence>
<dbReference type="EMBL" id="JBHTIM010000001">
    <property type="protein sequence ID" value="MFD0780434.1"/>
    <property type="molecule type" value="Genomic_DNA"/>
</dbReference>
<comment type="caution">
    <text evidence="5">The sequence shown here is derived from an EMBL/GenBank/DDBJ whole genome shotgun (WGS) entry which is preliminary data.</text>
</comment>
<dbReference type="CDD" id="cd07377">
    <property type="entry name" value="WHTH_GntR"/>
    <property type="match status" value="1"/>
</dbReference>
<keyword evidence="3" id="KW-0804">Transcription</keyword>
<dbReference type="SMART" id="SM00345">
    <property type="entry name" value="HTH_GNTR"/>
    <property type="match status" value="1"/>
</dbReference>
<dbReference type="InterPro" id="IPR036388">
    <property type="entry name" value="WH-like_DNA-bd_sf"/>
</dbReference>
<dbReference type="Pfam" id="PF00392">
    <property type="entry name" value="GntR"/>
    <property type="match status" value="1"/>
</dbReference>
<dbReference type="PROSITE" id="PS50949">
    <property type="entry name" value="HTH_GNTR"/>
    <property type="match status" value="1"/>
</dbReference>
<accession>A0ABW2ZPB4</accession>
<dbReference type="SUPFAM" id="SSF46785">
    <property type="entry name" value="Winged helix' DNA-binding domain"/>
    <property type="match status" value="1"/>
</dbReference>
<dbReference type="PANTHER" id="PTHR43537:SF5">
    <property type="entry name" value="UXU OPERON TRANSCRIPTIONAL REGULATOR"/>
    <property type="match status" value="1"/>
</dbReference>
<dbReference type="PRINTS" id="PR00035">
    <property type="entry name" value="HTHGNTR"/>
</dbReference>
<organism evidence="5 6">
    <name type="scientific">Microbacterium koreense</name>
    <dbReference type="NCBI Taxonomy" id="323761"/>
    <lineage>
        <taxon>Bacteria</taxon>
        <taxon>Bacillati</taxon>
        <taxon>Actinomycetota</taxon>
        <taxon>Actinomycetes</taxon>
        <taxon>Micrococcales</taxon>
        <taxon>Microbacteriaceae</taxon>
        <taxon>Microbacterium</taxon>
    </lineage>
</organism>
<dbReference type="SMART" id="SM00895">
    <property type="entry name" value="FCD"/>
    <property type="match status" value="1"/>
</dbReference>
<keyword evidence="6" id="KW-1185">Reference proteome</keyword>
<dbReference type="Pfam" id="PF07729">
    <property type="entry name" value="FCD"/>
    <property type="match status" value="1"/>
</dbReference>
<name>A0ABW2ZPB4_9MICO</name>